<keyword evidence="9" id="KW-1185">Reference proteome</keyword>
<dbReference type="EMBL" id="AEVO01000018">
    <property type="protein sequence ID" value="EFY07740.1"/>
    <property type="molecule type" value="Genomic_DNA"/>
</dbReference>
<evidence type="ECO:0000313" key="9">
    <source>
        <dbReference type="Proteomes" id="UP000018458"/>
    </source>
</evidence>
<name>E8LIB2_SUCHY</name>
<dbReference type="Gene3D" id="3.40.630.30">
    <property type="match status" value="1"/>
</dbReference>
<dbReference type="InterPro" id="IPR000182">
    <property type="entry name" value="GNAT_dom"/>
</dbReference>
<comment type="similarity">
    <text evidence="1">Belongs to the acetyltransferase family. GNAT subfamily.</text>
</comment>
<dbReference type="eggNOG" id="COG0454">
    <property type="taxonomic scope" value="Bacteria"/>
</dbReference>
<reference evidence="8 9" key="1">
    <citation type="submission" date="2011-01" db="EMBL/GenBank/DDBJ databases">
        <authorList>
            <person name="Weinstock G."/>
            <person name="Sodergren E."/>
            <person name="Clifton S."/>
            <person name="Fulton L."/>
            <person name="Fulton B."/>
            <person name="Courtney L."/>
            <person name="Fronick C."/>
            <person name="Harrison M."/>
            <person name="Strong C."/>
            <person name="Farmer C."/>
            <person name="Delahaunty K."/>
            <person name="Markovic C."/>
            <person name="Hall O."/>
            <person name="Minx P."/>
            <person name="Tomlinson C."/>
            <person name="Mitreva M."/>
            <person name="Hou S."/>
            <person name="Chen J."/>
            <person name="Wollam A."/>
            <person name="Pepin K.H."/>
            <person name="Johnson M."/>
            <person name="Bhonagiri V."/>
            <person name="Zhang X."/>
            <person name="Suruliraj S."/>
            <person name="Warren W."/>
            <person name="Chinwalla A."/>
            <person name="Mardis E.R."/>
            <person name="Wilson R.K."/>
        </authorList>
    </citation>
    <scope>NUCLEOTIDE SEQUENCE [LARGE SCALE GENOMIC DNA]</scope>
    <source>
        <strain evidence="9">DSM 22608 / JCM 16073 / KCTC 15190 / YIT 12066</strain>
    </source>
</reference>
<comment type="caution">
    <text evidence="8">The sequence shown here is derived from an EMBL/GenBank/DDBJ whole genome shotgun (WGS) entry which is preliminary data.</text>
</comment>
<evidence type="ECO:0000256" key="3">
    <source>
        <dbReference type="ARBA" id="ARBA00022649"/>
    </source>
</evidence>
<evidence type="ECO:0000313" key="8">
    <source>
        <dbReference type="EMBL" id="EFY07740.1"/>
    </source>
</evidence>
<feature type="domain" description="N-acetyltransferase" evidence="7">
    <location>
        <begin position="1"/>
        <end position="73"/>
    </location>
</feature>
<keyword evidence="2" id="KW-0678">Repressor</keyword>
<dbReference type="PROSITE" id="PS51186">
    <property type="entry name" value="GNAT"/>
    <property type="match status" value="1"/>
</dbReference>
<keyword evidence="4" id="KW-0808">Transferase</keyword>
<evidence type="ECO:0000256" key="1">
    <source>
        <dbReference type="ARBA" id="ARBA00009342"/>
    </source>
</evidence>
<sequence>MGRLAVDKQFQHRGIGRLLIYKAMEWVCESPIGVKFLLVRAKNDKVKNFYTGLGFSSFNLNDPLDLCFSLKNLKHD</sequence>
<evidence type="ECO:0000256" key="5">
    <source>
        <dbReference type="ARBA" id="ARBA00023315"/>
    </source>
</evidence>
<dbReference type="GO" id="GO:0016747">
    <property type="term" value="F:acyltransferase activity, transferring groups other than amino-acyl groups"/>
    <property type="evidence" value="ECO:0007669"/>
    <property type="project" value="InterPro"/>
</dbReference>
<dbReference type="Proteomes" id="UP000018458">
    <property type="component" value="Unassembled WGS sequence"/>
</dbReference>
<evidence type="ECO:0000256" key="6">
    <source>
        <dbReference type="ARBA" id="ARBA00049880"/>
    </source>
</evidence>
<dbReference type="PANTHER" id="PTHR36449:SF1">
    <property type="entry name" value="ACETYLTRANSFERASE"/>
    <property type="match status" value="1"/>
</dbReference>
<dbReference type="CDD" id="cd04301">
    <property type="entry name" value="NAT_SF"/>
    <property type="match status" value="1"/>
</dbReference>
<dbReference type="HOGENOM" id="CLU_2653112_0_0_6"/>
<gene>
    <name evidence="8" type="ORF">HMPREF9444_00427</name>
</gene>
<comment type="catalytic activity">
    <reaction evidence="6">
        <text>glycyl-tRNA(Gly) + acetyl-CoA = N-acetylglycyl-tRNA(Gly) + CoA + H(+)</text>
        <dbReference type="Rhea" id="RHEA:81867"/>
        <dbReference type="Rhea" id="RHEA-COMP:9683"/>
        <dbReference type="Rhea" id="RHEA-COMP:19766"/>
        <dbReference type="ChEBI" id="CHEBI:15378"/>
        <dbReference type="ChEBI" id="CHEBI:57287"/>
        <dbReference type="ChEBI" id="CHEBI:57288"/>
        <dbReference type="ChEBI" id="CHEBI:78522"/>
        <dbReference type="ChEBI" id="CHEBI:232036"/>
    </reaction>
</comment>
<dbReference type="InterPro" id="IPR016181">
    <property type="entry name" value="Acyl_CoA_acyltransferase"/>
</dbReference>
<proteinExistence type="inferred from homology"/>
<protein>
    <submittedName>
        <fullName evidence="8">Toxin-antitoxin system, toxin component, GNAT domain protein</fullName>
    </submittedName>
</protein>
<keyword evidence="5" id="KW-0012">Acyltransferase</keyword>
<evidence type="ECO:0000256" key="4">
    <source>
        <dbReference type="ARBA" id="ARBA00022679"/>
    </source>
</evidence>
<organism evidence="8 9">
    <name type="scientific">Succinatimonas hippei (strain DSM 22608 / JCM 16073 / KCTC 15190 / YIT 12066)</name>
    <dbReference type="NCBI Taxonomy" id="762983"/>
    <lineage>
        <taxon>Bacteria</taxon>
        <taxon>Pseudomonadati</taxon>
        <taxon>Pseudomonadota</taxon>
        <taxon>Gammaproteobacteria</taxon>
        <taxon>Aeromonadales</taxon>
        <taxon>Succinivibrionaceae</taxon>
        <taxon>Succinatimonas</taxon>
    </lineage>
</organism>
<dbReference type="SUPFAM" id="SSF55729">
    <property type="entry name" value="Acyl-CoA N-acyltransferases (Nat)"/>
    <property type="match status" value="1"/>
</dbReference>
<dbReference type="PANTHER" id="PTHR36449">
    <property type="entry name" value="ACETYLTRANSFERASE-RELATED"/>
    <property type="match status" value="1"/>
</dbReference>
<evidence type="ECO:0000256" key="2">
    <source>
        <dbReference type="ARBA" id="ARBA00022491"/>
    </source>
</evidence>
<dbReference type="Pfam" id="PF13508">
    <property type="entry name" value="Acetyltransf_7"/>
    <property type="match status" value="1"/>
</dbReference>
<dbReference type="RefSeq" id="WP_009142650.1">
    <property type="nucleotide sequence ID" value="NZ_GL830956.1"/>
</dbReference>
<dbReference type="AlphaFoldDB" id="E8LIB2"/>
<evidence type="ECO:0000259" key="7">
    <source>
        <dbReference type="PROSITE" id="PS51186"/>
    </source>
</evidence>
<keyword evidence="3" id="KW-1277">Toxin-antitoxin system</keyword>
<accession>E8LIB2</accession>
<dbReference type="STRING" id="762983.HMPREF9444_00427"/>